<dbReference type="SUPFAM" id="SSF63748">
    <property type="entry name" value="Tudor/PWWP/MBT"/>
    <property type="match status" value="1"/>
</dbReference>
<protein>
    <submittedName>
        <fullName evidence="2">Hepatoma-derived growth factor-like protein 1</fullName>
    </submittedName>
</protein>
<dbReference type="SMART" id="SM00293">
    <property type="entry name" value="PWWP"/>
    <property type="match status" value="1"/>
</dbReference>
<dbReference type="OrthoDB" id="62853at2759"/>
<evidence type="ECO:0000313" key="1">
    <source>
        <dbReference type="Proteomes" id="UP001732720"/>
    </source>
</evidence>
<proteinExistence type="predicted"/>
<dbReference type="RefSeq" id="XP_020009120.2">
    <property type="nucleotide sequence ID" value="XM_020153531.2"/>
</dbReference>
<dbReference type="Gene3D" id="2.30.30.140">
    <property type="match status" value="1"/>
</dbReference>
<organism evidence="2">
    <name type="scientific">Castor canadensis</name>
    <name type="common">American beaver</name>
    <dbReference type="NCBI Taxonomy" id="51338"/>
    <lineage>
        <taxon>Eukaryota</taxon>
        <taxon>Metazoa</taxon>
        <taxon>Chordata</taxon>
        <taxon>Craniata</taxon>
        <taxon>Vertebrata</taxon>
        <taxon>Euteleostomi</taxon>
        <taxon>Mammalia</taxon>
        <taxon>Eutheria</taxon>
        <taxon>Euarchontoglires</taxon>
        <taxon>Glires</taxon>
        <taxon>Rodentia</taxon>
        <taxon>Castorimorpha</taxon>
        <taxon>Castoridae</taxon>
        <taxon>Castor</taxon>
    </lineage>
</organism>
<keyword evidence="1" id="KW-1185">Reference proteome</keyword>
<dbReference type="Pfam" id="PF00855">
    <property type="entry name" value="PWWP"/>
    <property type="match status" value="1"/>
</dbReference>
<name>A0A8B7TUY6_CASCN</name>
<gene>
    <name evidence="2" type="primary">Hdgfl1</name>
</gene>
<reference evidence="2" key="1">
    <citation type="submission" date="2025-08" db="UniProtKB">
        <authorList>
            <consortium name="RefSeq"/>
        </authorList>
    </citation>
    <scope>IDENTIFICATION</scope>
</reference>
<dbReference type="PANTHER" id="PTHR12550:SF81">
    <property type="entry name" value="HEPATOMA-DERIVED GROWTH FACTOR-LIKE PROTEIN 1"/>
    <property type="match status" value="1"/>
</dbReference>
<dbReference type="KEGG" id="ccan:109677673"/>
<sequence>MKNCIYTGYGTVPHENEKLSLHQSQGLLLSHHGCAPPLAWVKMTAGSLDQVIISGAFCCTTLKTTVSHLVATVGLGDNAPFSAEPSQDGGAALEAPRPPPAVPALSCYSRCKFKTGDLVFAKLKGCTHWPARIEQMAESNRYQVFFFGTHETAFLGPKYLFPYKESKEKFGKPLKRRGFNEGLWEIENNPMLNAYDHQGQEEEKNRAHPSSAQPEEEDEEQAEDEAQLLVEEPAEKEDKELFMRDAGDPQEDSPKRLKEAVPDGDGHGYGEEQAEDCERERPRLVECGATAVPSLEQELGWEEEEAPSILPKPRQRRW</sequence>
<dbReference type="PROSITE" id="PS50812">
    <property type="entry name" value="PWWP"/>
    <property type="match status" value="1"/>
</dbReference>
<dbReference type="InterPro" id="IPR000313">
    <property type="entry name" value="PWWP_dom"/>
</dbReference>
<accession>A0A8B7TUY6</accession>
<dbReference type="AlphaFoldDB" id="A0A8B7TUY6"/>
<dbReference type="PANTHER" id="PTHR12550">
    <property type="entry name" value="HEPATOMA-DERIVED GROWTH FACTOR-RELATED"/>
    <property type="match status" value="1"/>
</dbReference>
<evidence type="ECO:0000313" key="2">
    <source>
        <dbReference type="RefSeq" id="XP_020009120.2"/>
    </source>
</evidence>
<dbReference type="Proteomes" id="UP001732720">
    <property type="component" value="Chromosome 8"/>
</dbReference>
<dbReference type="CTD" id="154150"/>